<dbReference type="Proteomes" id="UP000053660">
    <property type="component" value="Unassembled WGS sequence"/>
</dbReference>
<reference evidence="1 2" key="1">
    <citation type="submission" date="2014-03" db="EMBL/GenBank/DDBJ databases">
        <title>Draft genome of the hookworm Oesophagostomum dentatum.</title>
        <authorList>
            <person name="Mitreva M."/>
        </authorList>
    </citation>
    <scope>NUCLEOTIDE SEQUENCE [LARGE SCALE GENOMIC DNA]</scope>
    <source>
        <strain evidence="1 2">OD-Hann</strain>
    </source>
</reference>
<protein>
    <submittedName>
        <fullName evidence="1">Uncharacterized protein</fullName>
    </submittedName>
</protein>
<keyword evidence="2" id="KW-1185">Reference proteome</keyword>
<accession>A0A0B1TJL0</accession>
<gene>
    <name evidence="1" type="ORF">OESDEN_04038</name>
</gene>
<organism evidence="1 2">
    <name type="scientific">Oesophagostomum dentatum</name>
    <name type="common">Nodular worm</name>
    <dbReference type="NCBI Taxonomy" id="61180"/>
    <lineage>
        <taxon>Eukaryota</taxon>
        <taxon>Metazoa</taxon>
        <taxon>Ecdysozoa</taxon>
        <taxon>Nematoda</taxon>
        <taxon>Chromadorea</taxon>
        <taxon>Rhabditida</taxon>
        <taxon>Rhabditina</taxon>
        <taxon>Rhabditomorpha</taxon>
        <taxon>Strongyloidea</taxon>
        <taxon>Strongylidae</taxon>
        <taxon>Oesophagostomum</taxon>
    </lineage>
</organism>
<proteinExistence type="predicted"/>
<dbReference type="AlphaFoldDB" id="A0A0B1TJL0"/>
<evidence type="ECO:0000313" key="2">
    <source>
        <dbReference type="Proteomes" id="UP000053660"/>
    </source>
</evidence>
<dbReference type="EMBL" id="KN549787">
    <property type="protein sequence ID" value="KHJ96007.1"/>
    <property type="molecule type" value="Genomic_DNA"/>
</dbReference>
<sequence>MLRAMQHRRMEGRNRLQKIRSTRLLDRITREQLMLNVHHQRKCSLLLRNTDSLQPTKWSSVGEMIPRKTKKHTLMILSQMLQVI</sequence>
<name>A0A0B1TJL0_OESDE</name>
<evidence type="ECO:0000313" key="1">
    <source>
        <dbReference type="EMBL" id="KHJ96007.1"/>
    </source>
</evidence>